<dbReference type="Pfam" id="PF00266">
    <property type="entry name" value="Aminotran_5"/>
    <property type="match status" value="1"/>
</dbReference>
<feature type="domain" description="Aminotransferase class V" evidence="5">
    <location>
        <begin position="9"/>
        <end position="369"/>
    </location>
</feature>
<comment type="similarity">
    <text evidence="3">Belongs to the class-V pyridoxal-phosphate-dependent aminotransferase family.</text>
</comment>
<dbReference type="GO" id="GO:0008483">
    <property type="term" value="F:transaminase activity"/>
    <property type="evidence" value="ECO:0007669"/>
    <property type="project" value="UniProtKB-KW"/>
</dbReference>
<protein>
    <submittedName>
        <fullName evidence="6">Aminotransferase class V-fold PLP-dependent enzyme</fullName>
    </submittedName>
</protein>
<proteinExistence type="inferred from homology"/>
<dbReference type="KEGG" id="mefw:F1737_07920"/>
<reference evidence="6 7" key="1">
    <citation type="submission" date="2019-09" db="EMBL/GenBank/DDBJ databases">
        <title>The complete genome of Methanoplanus sp. FWC-SCC4.</title>
        <authorList>
            <person name="Chen S.-C."/>
            <person name="Zhou Y.-Z."/>
            <person name="Lai M.-C."/>
        </authorList>
    </citation>
    <scope>NUCLEOTIDE SEQUENCE [LARGE SCALE GENOMIC DNA]</scope>
    <source>
        <strain evidence="6 7">FWC-SCC4</strain>
    </source>
</reference>
<name>A0AA97FBZ8_9EURY</name>
<evidence type="ECO:0000256" key="4">
    <source>
        <dbReference type="RuleBase" id="RU004504"/>
    </source>
</evidence>
<dbReference type="InterPro" id="IPR015422">
    <property type="entry name" value="PyrdxlP-dep_Trfase_small"/>
</dbReference>
<gene>
    <name evidence="6" type="ORF">F1737_07920</name>
</gene>
<dbReference type="Gene3D" id="3.40.640.10">
    <property type="entry name" value="Type I PLP-dependent aspartate aminotransferase-like (Major domain)"/>
    <property type="match status" value="1"/>
</dbReference>
<evidence type="ECO:0000256" key="2">
    <source>
        <dbReference type="ARBA" id="ARBA00022898"/>
    </source>
</evidence>
<keyword evidence="6" id="KW-0808">Transferase</keyword>
<dbReference type="InterPro" id="IPR015421">
    <property type="entry name" value="PyrdxlP-dep_Trfase_major"/>
</dbReference>
<evidence type="ECO:0000259" key="5">
    <source>
        <dbReference type="Pfam" id="PF00266"/>
    </source>
</evidence>
<dbReference type="InterPro" id="IPR015424">
    <property type="entry name" value="PyrdxlP-dep_Trfase"/>
</dbReference>
<comment type="cofactor">
    <cofactor evidence="1 4">
        <name>pyridoxal 5'-phosphate</name>
        <dbReference type="ChEBI" id="CHEBI:597326"/>
    </cofactor>
</comment>
<dbReference type="Gene3D" id="3.90.1150.10">
    <property type="entry name" value="Aspartate Aminotransferase, domain 1"/>
    <property type="match status" value="1"/>
</dbReference>
<evidence type="ECO:0000256" key="1">
    <source>
        <dbReference type="ARBA" id="ARBA00001933"/>
    </source>
</evidence>
<dbReference type="InterPro" id="IPR020578">
    <property type="entry name" value="Aminotrans_V_PyrdxlP_BS"/>
</dbReference>
<dbReference type="PROSITE" id="PS00595">
    <property type="entry name" value="AA_TRANSFER_CLASS_5"/>
    <property type="match status" value="1"/>
</dbReference>
<evidence type="ECO:0000313" key="7">
    <source>
        <dbReference type="Proteomes" id="UP001301797"/>
    </source>
</evidence>
<organism evidence="6 7">
    <name type="scientific">Methanochimaera problematica</name>
    <dbReference type="NCBI Taxonomy" id="2609417"/>
    <lineage>
        <taxon>Archaea</taxon>
        <taxon>Methanobacteriati</taxon>
        <taxon>Methanobacteriota</taxon>
        <taxon>Stenosarchaea group</taxon>
        <taxon>Methanomicrobia</taxon>
        <taxon>Methanomicrobiales</taxon>
        <taxon>Methanomicrobiaceae</taxon>
        <taxon>Methanochimaera</taxon>
    </lineage>
</organism>
<dbReference type="AlphaFoldDB" id="A0AA97FBZ8"/>
<dbReference type="EMBL" id="CP043875">
    <property type="protein sequence ID" value="WOF16625.1"/>
    <property type="molecule type" value="Genomic_DNA"/>
</dbReference>
<sequence>MKNRQSSIIYMNNAATSWPKPECVLESVVESLSLPVFGSGRTSGNQGNDYPTLAREALSDFFNAGPPENFIFTQNATDSLNLLIAGFIKRADMPCHVITTALDHNSVLRPLYELESEGKIRLSVIPFEDGKVSVTDVSKAVCPDTKLMVMSHGSNVLGSVQDIGVIGDFLIKKGIYFIVDGAQTAGHIPVDLGILPVDAYVFTGHKGLFGIAGTGGFFIRDPERVSPVQTGGTGTDSFSLHHPLYMPERFEVGTSNYPGIAALLAGVGFLASVGVERIHEKGMRQTGYIINELKDDPNVVIYNKNPVLPVISFSITGLDDDDVGFILARGYGIICRTGLHCAPLVHDEIDGGEGCIRLSLSWFTTDEECRIVVGAIREIAKNANISFSQA</sequence>
<dbReference type="PANTHER" id="PTHR43586">
    <property type="entry name" value="CYSTEINE DESULFURASE"/>
    <property type="match status" value="1"/>
</dbReference>
<accession>A0AA97FBZ8</accession>
<keyword evidence="7" id="KW-1185">Reference proteome</keyword>
<dbReference type="Proteomes" id="UP001301797">
    <property type="component" value="Chromosome"/>
</dbReference>
<dbReference type="SUPFAM" id="SSF53383">
    <property type="entry name" value="PLP-dependent transferases"/>
    <property type="match status" value="1"/>
</dbReference>
<keyword evidence="2" id="KW-0663">Pyridoxal phosphate</keyword>
<dbReference type="PANTHER" id="PTHR43586:SF4">
    <property type="entry name" value="ISOPENICILLIN N EPIMERASE"/>
    <property type="match status" value="1"/>
</dbReference>
<evidence type="ECO:0000256" key="3">
    <source>
        <dbReference type="RuleBase" id="RU004075"/>
    </source>
</evidence>
<evidence type="ECO:0000313" key="6">
    <source>
        <dbReference type="EMBL" id="WOF16625.1"/>
    </source>
</evidence>
<keyword evidence="6" id="KW-0032">Aminotransferase</keyword>
<dbReference type="GeneID" id="85230087"/>
<dbReference type="RefSeq" id="WP_317136048.1">
    <property type="nucleotide sequence ID" value="NZ_CP043875.1"/>
</dbReference>
<dbReference type="InterPro" id="IPR000192">
    <property type="entry name" value="Aminotrans_V_dom"/>
</dbReference>